<keyword evidence="1" id="KW-0175">Coiled coil</keyword>
<gene>
    <name evidence="2" type="ORF">CIK65_00835</name>
</gene>
<dbReference type="EMBL" id="NRGQ01000002">
    <property type="protein sequence ID" value="PCC44740.1"/>
    <property type="molecule type" value="Genomic_DNA"/>
</dbReference>
<proteinExistence type="predicted"/>
<accession>A0A2A3YZF5</accession>
<dbReference type="AlphaFoldDB" id="A0A2A3YZF5"/>
<evidence type="ECO:0000256" key="1">
    <source>
        <dbReference type="SAM" id="Coils"/>
    </source>
</evidence>
<feature type="coiled-coil region" evidence="1">
    <location>
        <begin position="22"/>
        <end position="49"/>
    </location>
</feature>
<dbReference type="Proteomes" id="UP000218620">
    <property type="component" value="Unassembled WGS sequence"/>
</dbReference>
<name>A0A2A3YZF5_BREAU</name>
<sequence length="107" mass="12102">MTRTEQAITRLTVSYAEGVLGLEAYRSATKELEQKRDGLMSTINSAESERRAIPVSLEVVQSLLDDWDIIGVEQRREMLRGLVRHVVVKPQRPRSEVTVVPIWEAGV</sequence>
<reference evidence="2 3" key="1">
    <citation type="journal article" date="2017" name="Elife">
        <title>Extensive horizontal gene transfer in cheese-associated bacteria.</title>
        <authorList>
            <person name="Bonham K.S."/>
            <person name="Wolfe B.E."/>
            <person name="Dutton R.J."/>
        </authorList>
    </citation>
    <scope>NUCLEOTIDE SEQUENCE [LARGE SCALE GENOMIC DNA]</scope>
    <source>
        <strain evidence="2 3">962_8</strain>
    </source>
</reference>
<evidence type="ECO:0000313" key="3">
    <source>
        <dbReference type="Proteomes" id="UP000218620"/>
    </source>
</evidence>
<organism evidence="2 3">
    <name type="scientific">Brevibacterium aurantiacum</name>
    <dbReference type="NCBI Taxonomy" id="273384"/>
    <lineage>
        <taxon>Bacteria</taxon>
        <taxon>Bacillati</taxon>
        <taxon>Actinomycetota</taxon>
        <taxon>Actinomycetes</taxon>
        <taxon>Micrococcales</taxon>
        <taxon>Brevibacteriaceae</taxon>
        <taxon>Brevibacterium</taxon>
    </lineage>
</organism>
<comment type="caution">
    <text evidence="2">The sequence shown here is derived from an EMBL/GenBank/DDBJ whole genome shotgun (WGS) entry which is preliminary data.</text>
</comment>
<evidence type="ECO:0000313" key="2">
    <source>
        <dbReference type="EMBL" id="PCC44740.1"/>
    </source>
</evidence>
<protein>
    <submittedName>
        <fullName evidence="2">Uncharacterized protein</fullName>
    </submittedName>
</protein>